<proteinExistence type="predicted"/>
<feature type="region of interest" description="Disordered" evidence="2">
    <location>
        <begin position="176"/>
        <end position="204"/>
    </location>
</feature>
<sequence length="204" mass="22092">ISSAYLFCTTFLSLLWGQGAAQGVHAHAHPYTPPGKGRGLRGAFLSTHETGTGTGSGKGTAMVISVGLQIVVGVLGVASVTAAAVHHLDQRELAAAIKLAAAEMKRVEGERAAEMKRVEGERAAEMKRVEGERAAEIKLAAAEIKRVEGERRLSEERLRAELERYKYDLQLRHTQDYKPYQAAKEQANKERGGTGGPQKEEETD</sequence>
<evidence type="ECO:0000256" key="1">
    <source>
        <dbReference type="SAM" id="Coils"/>
    </source>
</evidence>
<dbReference type="AlphaFoldDB" id="W7SYU0"/>
<comment type="caution">
    <text evidence="5">The sequence shown here is derived from an EMBL/GenBank/DDBJ whole genome shotgun (WGS) entry which is preliminary data.</text>
</comment>
<protein>
    <submittedName>
        <fullName evidence="5">Uncharacterized protein</fullName>
    </submittedName>
</protein>
<feature type="coiled-coil region" evidence="1">
    <location>
        <begin position="137"/>
        <end position="164"/>
    </location>
</feature>
<evidence type="ECO:0000256" key="4">
    <source>
        <dbReference type="SAM" id="SignalP"/>
    </source>
</evidence>
<keyword evidence="3" id="KW-1133">Transmembrane helix</keyword>
<organism evidence="5 6">
    <name type="scientific">Nannochloropsis gaditana</name>
    <dbReference type="NCBI Taxonomy" id="72520"/>
    <lineage>
        <taxon>Eukaryota</taxon>
        <taxon>Sar</taxon>
        <taxon>Stramenopiles</taxon>
        <taxon>Ochrophyta</taxon>
        <taxon>Eustigmatophyceae</taxon>
        <taxon>Eustigmatales</taxon>
        <taxon>Monodopsidaceae</taxon>
        <taxon>Nannochloropsis</taxon>
    </lineage>
</organism>
<feature type="transmembrane region" description="Helical" evidence="3">
    <location>
        <begin position="61"/>
        <end position="85"/>
    </location>
</feature>
<keyword evidence="6" id="KW-1185">Reference proteome</keyword>
<evidence type="ECO:0000313" key="5">
    <source>
        <dbReference type="EMBL" id="EWM20020.1"/>
    </source>
</evidence>
<keyword evidence="3" id="KW-0812">Transmembrane</keyword>
<dbReference type="EMBL" id="AZIL01003480">
    <property type="protein sequence ID" value="EWM20020.1"/>
    <property type="molecule type" value="Genomic_DNA"/>
</dbReference>
<evidence type="ECO:0000256" key="3">
    <source>
        <dbReference type="SAM" id="Phobius"/>
    </source>
</evidence>
<keyword evidence="1" id="KW-0175">Coiled coil</keyword>
<dbReference type="Proteomes" id="UP000019335">
    <property type="component" value="Unassembled WGS sequence"/>
</dbReference>
<reference evidence="5 6" key="1">
    <citation type="journal article" date="2014" name="Mol. Plant">
        <title>Chromosome Scale Genome Assembly and Transcriptome Profiling of Nannochloropsis gaditana in Nitrogen Depletion.</title>
        <authorList>
            <person name="Corteggiani Carpinelli E."/>
            <person name="Telatin A."/>
            <person name="Vitulo N."/>
            <person name="Forcato C."/>
            <person name="D'Angelo M."/>
            <person name="Schiavon R."/>
            <person name="Vezzi A."/>
            <person name="Giacometti G.M."/>
            <person name="Morosinotto T."/>
            <person name="Valle G."/>
        </authorList>
    </citation>
    <scope>NUCLEOTIDE SEQUENCE [LARGE SCALE GENOMIC DNA]</scope>
    <source>
        <strain evidence="5 6">B-31</strain>
    </source>
</reference>
<accession>W7SYU0</accession>
<feature type="chain" id="PRO_5004903674" evidence="4">
    <location>
        <begin position="22"/>
        <end position="204"/>
    </location>
</feature>
<dbReference type="OrthoDB" id="10506049at2759"/>
<keyword evidence="3" id="KW-0472">Membrane</keyword>
<evidence type="ECO:0000256" key="2">
    <source>
        <dbReference type="SAM" id="MobiDB-lite"/>
    </source>
</evidence>
<name>W7SYU0_9STRA</name>
<feature type="signal peptide" evidence="4">
    <location>
        <begin position="1"/>
        <end position="21"/>
    </location>
</feature>
<gene>
    <name evidence="5" type="ORF">Naga_102283g1</name>
</gene>
<feature type="non-terminal residue" evidence="5">
    <location>
        <position position="1"/>
    </location>
</feature>
<keyword evidence="4" id="KW-0732">Signal</keyword>
<evidence type="ECO:0000313" key="6">
    <source>
        <dbReference type="Proteomes" id="UP000019335"/>
    </source>
</evidence>